<sequence length="151" mass="16605">MENQPLTSLSNLEDAATLPQLLKYQQSPIHPAITMASLEQIQQELQILPQEALNLVYQFIQFLKKGSQPVTQQNGSDAQEPGPSEGTVYEQFKASGWIGCMSAEEELSVNYTTETADDTPLTSLIGAAPGNFATPAAADQFIRQERDEWDC</sequence>
<gene>
    <name evidence="1" type="ORF">IXB50_18530</name>
</gene>
<reference evidence="1" key="2">
    <citation type="journal article" date="2021" name="Mar. Drugs">
        <title>Genome Reduction and Secondary Metabolism of the Marine Sponge-Associated Cyanobacterium Leptothoe.</title>
        <authorList>
            <person name="Konstantinou D."/>
            <person name="Popin R.V."/>
            <person name="Fewer D.P."/>
            <person name="Sivonen K."/>
            <person name="Gkelis S."/>
        </authorList>
    </citation>
    <scope>NUCLEOTIDE SEQUENCE</scope>
    <source>
        <strain evidence="1">TAU-MAC 1115</strain>
    </source>
</reference>
<comment type="caution">
    <text evidence="1">The sequence shown here is derived from an EMBL/GenBank/DDBJ whole genome shotgun (WGS) entry which is preliminary data.</text>
</comment>
<dbReference type="Proteomes" id="UP000717364">
    <property type="component" value="Unassembled WGS sequence"/>
</dbReference>
<dbReference type="RefSeq" id="WP_215610490.1">
    <property type="nucleotide sequence ID" value="NZ_JADOES010000046.1"/>
</dbReference>
<dbReference type="EMBL" id="JADOES010000046">
    <property type="protein sequence ID" value="MBT9317423.1"/>
    <property type="molecule type" value="Genomic_DNA"/>
</dbReference>
<proteinExistence type="predicted"/>
<organism evidence="1 2">
    <name type="scientific">Leptothoe spongobia TAU-MAC 1115</name>
    <dbReference type="NCBI Taxonomy" id="1967444"/>
    <lineage>
        <taxon>Bacteria</taxon>
        <taxon>Bacillati</taxon>
        <taxon>Cyanobacteriota</taxon>
        <taxon>Cyanophyceae</taxon>
        <taxon>Nodosilineales</taxon>
        <taxon>Cymatolegaceae</taxon>
        <taxon>Leptothoe</taxon>
        <taxon>Leptothoe spongobia</taxon>
    </lineage>
</organism>
<evidence type="ECO:0000313" key="1">
    <source>
        <dbReference type="EMBL" id="MBT9317423.1"/>
    </source>
</evidence>
<accession>A0A947DI16</accession>
<dbReference type="AlphaFoldDB" id="A0A947DI16"/>
<reference evidence="1" key="1">
    <citation type="submission" date="2020-11" db="EMBL/GenBank/DDBJ databases">
        <authorList>
            <person name="Konstantinou D."/>
            <person name="Gkelis S."/>
            <person name="Popin R."/>
            <person name="Fewer D."/>
            <person name="Sivonen K."/>
        </authorList>
    </citation>
    <scope>NUCLEOTIDE SEQUENCE</scope>
    <source>
        <strain evidence="1">TAU-MAC 1115</strain>
    </source>
</reference>
<evidence type="ECO:0000313" key="2">
    <source>
        <dbReference type="Proteomes" id="UP000717364"/>
    </source>
</evidence>
<keyword evidence="2" id="KW-1185">Reference proteome</keyword>
<name>A0A947DI16_9CYAN</name>
<protein>
    <submittedName>
        <fullName evidence="1">Uncharacterized protein</fullName>
    </submittedName>
</protein>